<comment type="caution">
    <text evidence="2">The sequence shown here is derived from an EMBL/GenBank/DDBJ whole genome shotgun (WGS) entry which is preliminary data.</text>
</comment>
<feature type="region of interest" description="Disordered" evidence="1">
    <location>
        <begin position="1"/>
        <end position="42"/>
    </location>
</feature>
<evidence type="ECO:0000313" key="3">
    <source>
        <dbReference type="Proteomes" id="UP000593571"/>
    </source>
</evidence>
<keyword evidence="2" id="KW-0413">Isomerase</keyword>
<dbReference type="Proteomes" id="UP000593571">
    <property type="component" value="Unassembled WGS sequence"/>
</dbReference>
<evidence type="ECO:0000313" key="2">
    <source>
        <dbReference type="EMBL" id="KAF6484451.1"/>
    </source>
</evidence>
<accession>A0A7J8IJH0</accession>
<keyword evidence="3" id="KW-1185">Reference proteome</keyword>
<dbReference type="EMBL" id="JACASE010000003">
    <property type="protein sequence ID" value="KAF6484451.1"/>
    <property type="molecule type" value="Genomic_DNA"/>
</dbReference>
<feature type="compositionally biased region" description="Polar residues" evidence="1">
    <location>
        <begin position="1"/>
        <end position="14"/>
    </location>
</feature>
<feature type="compositionally biased region" description="Low complexity" evidence="1">
    <location>
        <begin position="32"/>
        <end position="42"/>
    </location>
</feature>
<name>A0A7J8IJH0_ROUAE</name>
<reference evidence="2 3" key="1">
    <citation type="journal article" date="2020" name="Nature">
        <title>Six reference-quality genomes reveal evolution of bat adaptations.</title>
        <authorList>
            <person name="Jebb D."/>
            <person name="Huang Z."/>
            <person name="Pippel M."/>
            <person name="Hughes G.M."/>
            <person name="Lavrichenko K."/>
            <person name="Devanna P."/>
            <person name="Winkler S."/>
            <person name="Jermiin L.S."/>
            <person name="Skirmuntt E.C."/>
            <person name="Katzourakis A."/>
            <person name="Burkitt-Gray L."/>
            <person name="Ray D.A."/>
            <person name="Sullivan K.A.M."/>
            <person name="Roscito J.G."/>
            <person name="Kirilenko B.M."/>
            <person name="Davalos L.M."/>
            <person name="Corthals A.P."/>
            <person name="Power M.L."/>
            <person name="Jones G."/>
            <person name="Ransome R.D."/>
            <person name="Dechmann D.K.N."/>
            <person name="Locatelli A.G."/>
            <person name="Puechmaille S.J."/>
            <person name="Fedrigo O."/>
            <person name="Jarvis E.D."/>
            <person name="Hiller M."/>
            <person name="Vernes S.C."/>
            <person name="Myers E.W."/>
            <person name="Teeling E.C."/>
        </authorList>
    </citation>
    <scope>NUCLEOTIDE SEQUENCE [LARGE SCALE GENOMIC DNA]</scope>
    <source>
        <strain evidence="2">MRouAeg1</strain>
        <tissue evidence="2">Muscle</tissue>
    </source>
</reference>
<proteinExistence type="predicted"/>
<evidence type="ECO:0000256" key="1">
    <source>
        <dbReference type="SAM" id="MobiDB-lite"/>
    </source>
</evidence>
<protein>
    <submittedName>
        <fullName evidence="2">FKBP prolyl isomerase 15</fullName>
    </submittedName>
</protein>
<dbReference type="AlphaFoldDB" id="A0A7J8IJH0"/>
<sequence length="57" mass="6831">MEMNSSSTQPQSSLRKAREQQQQEIRQHQEQHPPQQALPQYWLQQQSMHINTQTVNM</sequence>
<feature type="compositionally biased region" description="Basic and acidic residues" evidence="1">
    <location>
        <begin position="16"/>
        <end position="31"/>
    </location>
</feature>
<gene>
    <name evidence="2" type="ORF">HJG63_005174</name>
</gene>
<dbReference type="GO" id="GO:0016853">
    <property type="term" value="F:isomerase activity"/>
    <property type="evidence" value="ECO:0007669"/>
    <property type="project" value="UniProtKB-KW"/>
</dbReference>
<organism evidence="2 3">
    <name type="scientific">Rousettus aegyptiacus</name>
    <name type="common">Egyptian fruit bat</name>
    <name type="synonym">Pteropus aegyptiacus</name>
    <dbReference type="NCBI Taxonomy" id="9407"/>
    <lineage>
        <taxon>Eukaryota</taxon>
        <taxon>Metazoa</taxon>
        <taxon>Chordata</taxon>
        <taxon>Craniata</taxon>
        <taxon>Vertebrata</taxon>
        <taxon>Euteleostomi</taxon>
        <taxon>Mammalia</taxon>
        <taxon>Eutheria</taxon>
        <taxon>Laurasiatheria</taxon>
        <taxon>Chiroptera</taxon>
        <taxon>Yinpterochiroptera</taxon>
        <taxon>Pteropodoidea</taxon>
        <taxon>Pteropodidae</taxon>
        <taxon>Rousettinae</taxon>
        <taxon>Rousettus</taxon>
    </lineage>
</organism>